<dbReference type="PANTHER" id="PTHR32194:SF11">
    <property type="entry name" value="PROTEASOME SUBUNIT BETA"/>
    <property type="match status" value="1"/>
</dbReference>
<dbReference type="Proteomes" id="UP001345963">
    <property type="component" value="Unassembled WGS sequence"/>
</dbReference>
<evidence type="ECO:0000313" key="16">
    <source>
        <dbReference type="EMBL" id="MED6256774.1"/>
    </source>
</evidence>
<keyword evidence="10" id="KW-0378">Hydrolase</keyword>
<dbReference type="PRINTS" id="PR00141">
    <property type="entry name" value="PROTEASOME"/>
</dbReference>
<comment type="catalytic activity">
    <reaction evidence="1">
        <text>Cleavage of peptide bonds with very broad specificity.</text>
        <dbReference type="EC" id="3.4.25.1"/>
    </reaction>
</comment>
<evidence type="ECO:0000256" key="7">
    <source>
        <dbReference type="ARBA" id="ARBA00022490"/>
    </source>
</evidence>
<dbReference type="PROSITE" id="PS51476">
    <property type="entry name" value="PROTEASOME_BETA_2"/>
    <property type="match status" value="1"/>
</dbReference>
<dbReference type="PROSITE" id="PS00854">
    <property type="entry name" value="PROTEASOME_BETA_1"/>
    <property type="match status" value="1"/>
</dbReference>
<dbReference type="EC" id="3.4.25.1" evidence="5"/>
<dbReference type="InterPro" id="IPR016050">
    <property type="entry name" value="Proteasome_bsu_CS"/>
</dbReference>
<dbReference type="InterPro" id="IPR023333">
    <property type="entry name" value="Proteasome_suB-type"/>
</dbReference>
<evidence type="ECO:0000256" key="10">
    <source>
        <dbReference type="ARBA" id="ARBA00022801"/>
    </source>
</evidence>
<keyword evidence="13" id="KW-0539">Nucleus</keyword>
<sequence>MVRHLIRMTPRCFPSKVSPGRSDLVGTPDPEQLEGQYNPFGLAMPWDAPDRAGEWHQEQENLGFPAGPISPKKGFQPFAFGCGSGQNEVEHESIPEASLSFCVKNSLLAGDEDGVERKIEFLHGTTTLAFKFQHGVIVAVDSRATAGSYIASQTVKKVIEINPYLLGTMAGGAADCSFWERLLARQCRIYELRNKERISVAAASKLLANMVYQYKGMGLSMGTMVCGWDKRGPGLYYVDSEGNRVCGDLFAVGSGSMYAYGVMDSGLRHDLTVEEACELGRRAIYQATYRDAYSGGQVNLYHVHGEGWTRISQDDVLMLHQQYKEQA</sequence>
<accession>A0ABU7C2D9</accession>
<comment type="function">
    <text evidence="2">Component of the 20S core proteasome complex involved in the proteolytic degradation of most intracellular proteins. This complex plays numerous essential roles within the cell by associating with different regulatory particles. Associated with two 19S regulatory particles, forms the 26S proteasome and thus participates in the ATP-dependent degradation of ubiquitinated proteins. The 26S proteasome plays a key role in the maintenance of protein homeostasis by removing misfolded or damaged proteins that could impair cellular functions, and by removing proteins whose functions are no longer required. Associated with the PA200 or PA28, the 20S proteasome mediates ubiquitin-independent protein degradation. This type of proteolysis is required in several pathways including spermatogenesis (20S-PA200 complex) or generation of a subset of MHC class I-presented antigenic peptides (20S-PA28 complex). Within the 20S core complex, PSMB5 displays a chymotrypsin-like activity.</text>
</comment>
<comment type="subunit">
    <text evidence="15">The 26S proteasome consists of a 20S proteasome core and two 19S regulatory subunits. The 20S proteasome core is a barrel-shaped complex made of 28 subunits that are arranged in four stacked rings. The two outer rings are each formed by seven alpha subunits, and the two inner rings are formed by seven beta subunits. The proteolytic activity is exerted by three beta-subunits PSMB5, PSMB6 and PSMB7. Directly interacts with POMP. Interacts with ABCB1 and TAP1.</text>
</comment>
<keyword evidence="7" id="KW-0963">Cytoplasm</keyword>
<evidence type="ECO:0000256" key="4">
    <source>
        <dbReference type="ARBA" id="ARBA00004496"/>
    </source>
</evidence>
<dbReference type="Pfam" id="PF00227">
    <property type="entry name" value="Proteasome"/>
    <property type="match status" value="1"/>
</dbReference>
<evidence type="ECO:0000256" key="5">
    <source>
        <dbReference type="ARBA" id="ARBA00012039"/>
    </source>
</evidence>
<keyword evidence="12" id="KW-0865">Zymogen</keyword>
<dbReference type="Gene3D" id="3.60.20.10">
    <property type="entry name" value="Glutamine Phosphoribosylpyrophosphate, subunit 1, domain 1"/>
    <property type="match status" value="1"/>
</dbReference>
<dbReference type="PANTHER" id="PTHR32194">
    <property type="entry name" value="METALLOPROTEASE TLDD"/>
    <property type="match status" value="1"/>
</dbReference>
<dbReference type="InterPro" id="IPR029055">
    <property type="entry name" value="Ntn_hydrolases_N"/>
</dbReference>
<dbReference type="CDD" id="cd03761">
    <property type="entry name" value="proteasome_beta_type_5"/>
    <property type="match status" value="1"/>
</dbReference>
<dbReference type="GO" id="GO:0000502">
    <property type="term" value="C:proteasome complex"/>
    <property type="evidence" value="ECO:0007669"/>
    <property type="project" value="UniProtKB-KW"/>
</dbReference>
<proteinExistence type="predicted"/>
<dbReference type="SUPFAM" id="SSF56235">
    <property type="entry name" value="N-terminal nucleophile aminohydrolases (Ntn hydrolases)"/>
    <property type="match status" value="1"/>
</dbReference>
<keyword evidence="11 16" id="KW-0647">Proteasome</keyword>
<protein>
    <recommendedName>
        <fullName evidence="6">Proteasome subunit beta type-5</fullName>
        <ecNumber evidence="5">3.4.25.1</ecNumber>
    </recommendedName>
</protein>
<dbReference type="InterPro" id="IPR001353">
    <property type="entry name" value="Proteasome_sua/b"/>
</dbReference>
<evidence type="ECO:0000256" key="14">
    <source>
        <dbReference type="ARBA" id="ARBA00025456"/>
    </source>
</evidence>
<name>A0ABU7C2D9_9TELE</name>
<comment type="caution">
    <text evidence="16">The sequence shown here is derived from an EMBL/GenBank/DDBJ whole genome shotgun (WGS) entry which is preliminary data.</text>
</comment>
<keyword evidence="17" id="KW-1185">Reference proteome</keyword>
<evidence type="ECO:0000256" key="2">
    <source>
        <dbReference type="ARBA" id="ARBA00003802"/>
    </source>
</evidence>
<dbReference type="InterPro" id="IPR000243">
    <property type="entry name" value="Pept_T1A_subB"/>
</dbReference>
<dbReference type="EMBL" id="JAHUTI010078720">
    <property type="protein sequence ID" value="MED6256774.1"/>
    <property type="molecule type" value="Genomic_DNA"/>
</dbReference>
<evidence type="ECO:0000256" key="15">
    <source>
        <dbReference type="ARBA" id="ARBA00046629"/>
    </source>
</evidence>
<keyword evidence="9" id="KW-0888">Threonine protease</keyword>
<organism evidence="16 17">
    <name type="scientific">Ataeniobius toweri</name>
    <dbReference type="NCBI Taxonomy" id="208326"/>
    <lineage>
        <taxon>Eukaryota</taxon>
        <taxon>Metazoa</taxon>
        <taxon>Chordata</taxon>
        <taxon>Craniata</taxon>
        <taxon>Vertebrata</taxon>
        <taxon>Euteleostomi</taxon>
        <taxon>Actinopterygii</taxon>
        <taxon>Neopterygii</taxon>
        <taxon>Teleostei</taxon>
        <taxon>Neoteleostei</taxon>
        <taxon>Acanthomorphata</taxon>
        <taxon>Ovalentaria</taxon>
        <taxon>Atherinomorphae</taxon>
        <taxon>Cyprinodontiformes</taxon>
        <taxon>Goodeidae</taxon>
        <taxon>Ataeniobius</taxon>
    </lineage>
</organism>
<evidence type="ECO:0000256" key="8">
    <source>
        <dbReference type="ARBA" id="ARBA00022670"/>
    </source>
</evidence>
<evidence type="ECO:0000256" key="3">
    <source>
        <dbReference type="ARBA" id="ARBA00004123"/>
    </source>
</evidence>
<evidence type="ECO:0000256" key="6">
    <source>
        <dbReference type="ARBA" id="ARBA00016158"/>
    </source>
</evidence>
<reference evidence="16 17" key="1">
    <citation type="submission" date="2021-07" db="EMBL/GenBank/DDBJ databases">
        <authorList>
            <person name="Palmer J.M."/>
        </authorList>
    </citation>
    <scope>NUCLEOTIDE SEQUENCE [LARGE SCALE GENOMIC DNA]</scope>
    <source>
        <strain evidence="16 17">AT_MEX2019</strain>
        <tissue evidence="16">Muscle</tissue>
    </source>
</reference>
<evidence type="ECO:0000256" key="12">
    <source>
        <dbReference type="ARBA" id="ARBA00023145"/>
    </source>
</evidence>
<evidence type="ECO:0000256" key="9">
    <source>
        <dbReference type="ARBA" id="ARBA00022698"/>
    </source>
</evidence>
<gene>
    <name evidence="16" type="primary">PSMB5</name>
    <name evidence="16" type="ORF">ATANTOWER_020280</name>
</gene>
<comment type="function">
    <text evidence="14">The proteasome is a multicatalytic proteinase complex which is characterized by its ability to cleave peptides with Arg, Phe, Tyr, Leu, and Glu adjacent to the leaving group at neutral or slightly basic pH. The proteasome has an ATP-dependent proteolytic activity. This subunit is involved in antigen processing to generate class I binding peptides.</text>
</comment>
<evidence type="ECO:0000256" key="13">
    <source>
        <dbReference type="ARBA" id="ARBA00023242"/>
    </source>
</evidence>
<evidence type="ECO:0000256" key="11">
    <source>
        <dbReference type="ARBA" id="ARBA00022942"/>
    </source>
</evidence>
<comment type="subcellular location">
    <subcellularLocation>
        <location evidence="4">Cytoplasm</location>
    </subcellularLocation>
    <subcellularLocation>
        <location evidence="3">Nucleus</location>
    </subcellularLocation>
</comment>
<keyword evidence="8" id="KW-0645">Protease</keyword>
<evidence type="ECO:0000313" key="17">
    <source>
        <dbReference type="Proteomes" id="UP001345963"/>
    </source>
</evidence>
<evidence type="ECO:0000256" key="1">
    <source>
        <dbReference type="ARBA" id="ARBA00001198"/>
    </source>
</evidence>